<dbReference type="InterPro" id="IPR000064">
    <property type="entry name" value="NLP_P60_dom"/>
</dbReference>
<dbReference type="PANTHER" id="PTHR47053:SF1">
    <property type="entry name" value="MUREIN DD-ENDOPEPTIDASE MEPH-RELATED"/>
    <property type="match status" value="1"/>
</dbReference>
<evidence type="ECO:0000256" key="3">
    <source>
        <dbReference type="ARBA" id="ARBA00022801"/>
    </source>
</evidence>
<evidence type="ECO:0000256" key="4">
    <source>
        <dbReference type="ARBA" id="ARBA00022807"/>
    </source>
</evidence>
<sequence length="76" mass="8674">MTGTAQAQYNKTRPIPEDQIKPGDLVFFSTYKPGPSHVGMYVGNGQFINANDSGISYSSVKEWKKLYPFLRFRRIQ</sequence>
<dbReference type="Proteomes" id="UP001523262">
    <property type="component" value="Unassembled WGS sequence"/>
</dbReference>
<dbReference type="PROSITE" id="PS51935">
    <property type="entry name" value="NLPC_P60"/>
    <property type="match status" value="1"/>
</dbReference>
<dbReference type="EMBL" id="JAMQCR010000002">
    <property type="protein sequence ID" value="MCM2534418.1"/>
    <property type="molecule type" value="Genomic_DNA"/>
</dbReference>
<dbReference type="PANTHER" id="PTHR47053">
    <property type="entry name" value="MUREIN DD-ENDOPEPTIDASE MEPH-RELATED"/>
    <property type="match status" value="1"/>
</dbReference>
<proteinExistence type="inferred from homology"/>
<dbReference type="InterPro" id="IPR051202">
    <property type="entry name" value="Peptidase_C40"/>
</dbReference>
<dbReference type="InterPro" id="IPR038765">
    <property type="entry name" value="Papain-like_cys_pep_sf"/>
</dbReference>
<keyword evidence="3" id="KW-0378">Hydrolase</keyword>
<protein>
    <submittedName>
        <fullName evidence="6">C40 family peptidase</fullName>
    </submittedName>
</protein>
<keyword evidence="2" id="KW-0645">Protease</keyword>
<dbReference type="SUPFAM" id="SSF54001">
    <property type="entry name" value="Cysteine proteinases"/>
    <property type="match status" value="1"/>
</dbReference>
<comment type="similarity">
    <text evidence="1">Belongs to the peptidase C40 family.</text>
</comment>
<evidence type="ECO:0000256" key="1">
    <source>
        <dbReference type="ARBA" id="ARBA00007074"/>
    </source>
</evidence>
<evidence type="ECO:0000313" key="6">
    <source>
        <dbReference type="EMBL" id="MCM2534418.1"/>
    </source>
</evidence>
<keyword evidence="4" id="KW-0788">Thiol protease</keyword>
<dbReference type="Gene3D" id="3.90.1720.10">
    <property type="entry name" value="endopeptidase domain like (from Nostoc punctiforme)"/>
    <property type="match status" value="1"/>
</dbReference>
<comment type="caution">
    <text evidence="6">The sequence shown here is derived from an EMBL/GenBank/DDBJ whole genome shotgun (WGS) entry which is preliminary data.</text>
</comment>
<reference evidence="6 7" key="1">
    <citation type="submission" date="2022-06" db="EMBL/GenBank/DDBJ databases">
        <authorList>
            <person name="Jeon C.O."/>
        </authorList>
    </citation>
    <scope>NUCLEOTIDE SEQUENCE [LARGE SCALE GENOMIC DNA]</scope>
    <source>
        <strain evidence="6 7">KCTC 13943</strain>
    </source>
</reference>
<evidence type="ECO:0000256" key="2">
    <source>
        <dbReference type="ARBA" id="ARBA00022670"/>
    </source>
</evidence>
<keyword evidence="7" id="KW-1185">Reference proteome</keyword>
<name>A0ABT0WDT4_9BACI</name>
<dbReference type="Pfam" id="PF00877">
    <property type="entry name" value="NLPC_P60"/>
    <property type="match status" value="1"/>
</dbReference>
<feature type="domain" description="NlpC/P60" evidence="5">
    <location>
        <begin position="1"/>
        <end position="76"/>
    </location>
</feature>
<gene>
    <name evidence="6" type="ORF">NDK43_21385</name>
</gene>
<accession>A0ABT0WDT4</accession>
<organism evidence="6 7">
    <name type="scientific">Neobacillus pocheonensis</name>
    <dbReference type="NCBI Taxonomy" id="363869"/>
    <lineage>
        <taxon>Bacteria</taxon>
        <taxon>Bacillati</taxon>
        <taxon>Bacillota</taxon>
        <taxon>Bacilli</taxon>
        <taxon>Bacillales</taxon>
        <taxon>Bacillaceae</taxon>
        <taxon>Neobacillus</taxon>
    </lineage>
</organism>
<evidence type="ECO:0000313" key="7">
    <source>
        <dbReference type="Proteomes" id="UP001523262"/>
    </source>
</evidence>
<evidence type="ECO:0000259" key="5">
    <source>
        <dbReference type="PROSITE" id="PS51935"/>
    </source>
</evidence>